<dbReference type="Pfam" id="PF00365">
    <property type="entry name" value="PFK"/>
    <property type="match status" value="1"/>
</dbReference>
<gene>
    <name evidence="8" type="ORF">ERS852492_03085</name>
</gene>
<evidence type="ECO:0000256" key="4">
    <source>
        <dbReference type="ARBA" id="ARBA00022777"/>
    </source>
</evidence>
<proteinExistence type="inferred from homology"/>
<evidence type="ECO:0000256" key="6">
    <source>
        <dbReference type="ARBA" id="ARBA00038478"/>
    </source>
</evidence>
<dbReference type="UniPathway" id="UPA00109">
    <property type="reaction ID" value="UER00182"/>
</dbReference>
<dbReference type="GO" id="GO:0003872">
    <property type="term" value="F:6-phosphofructokinase activity"/>
    <property type="evidence" value="ECO:0007669"/>
    <property type="project" value="InterPro"/>
</dbReference>
<dbReference type="GO" id="GO:0046872">
    <property type="term" value="F:metal ion binding"/>
    <property type="evidence" value="ECO:0007669"/>
    <property type="project" value="UniProtKB-KW"/>
</dbReference>
<dbReference type="AlphaFoldDB" id="A0A175A5X8"/>
<protein>
    <submittedName>
        <fullName evidence="8">6-phosphofructokinase</fullName>
    </submittedName>
</protein>
<evidence type="ECO:0000256" key="3">
    <source>
        <dbReference type="ARBA" id="ARBA00022723"/>
    </source>
</evidence>
<comment type="similarity">
    <text evidence="6">Belongs to the phosphofructokinase type A (PFKA) family.</text>
</comment>
<dbReference type="InterPro" id="IPR035966">
    <property type="entry name" value="PKF_sf"/>
</dbReference>
<dbReference type="PRINTS" id="PR00476">
    <property type="entry name" value="PHFRCTKINASE"/>
</dbReference>
<organism evidence="8 9">
    <name type="scientific">Lachnospira eligens</name>
    <dbReference type="NCBI Taxonomy" id="39485"/>
    <lineage>
        <taxon>Bacteria</taxon>
        <taxon>Bacillati</taxon>
        <taxon>Bacillota</taxon>
        <taxon>Clostridia</taxon>
        <taxon>Lachnospirales</taxon>
        <taxon>Lachnospiraceae</taxon>
        <taxon>Lachnospira</taxon>
    </lineage>
</organism>
<evidence type="ECO:0000313" key="9">
    <source>
        <dbReference type="Proteomes" id="UP000095780"/>
    </source>
</evidence>
<evidence type="ECO:0000259" key="7">
    <source>
        <dbReference type="Pfam" id="PF00365"/>
    </source>
</evidence>
<dbReference type="EMBL" id="CZBV01000014">
    <property type="protein sequence ID" value="CUQ92349.1"/>
    <property type="molecule type" value="Genomic_DNA"/>
</dbReference>
<feature type="domain" description="Phosphofructokinase" evidence="7">
    <location>
        <begin position="82"/>
        <end position="116"/>
    </location>
</feature>
<dbReference type="SUPFAM" id="SSF53784">
    <property type="entry name" value="Phosphofructokinase"/>
    <property type="match status" value="1"/>
</dbReference>
<keyword evidence="5" id="KW-0460">Magnesium</keyword>
<sequence>MVKQRNRRNPVCVQLNREINDKAKKKLTDYLEIGAKHLIEERTPLDMSFVFQLQNVLKNKPELFYKKRVPQPSKEISMNEKIIPQIDNDIEGTEMSFGFQSAIDVATRTIDEIHTT</sequence>
<dbReference type="InterPro" id="IPR022953">
    <property type="entry name" value="ATP_PFK"/>
</dbReference>
<keyword evidence="2" id="KW-0808">Transferase</keyword>
<dbReference type="Gene3D" id="3.40.50.460">
    <property type="entry name" value="Phosphofructokinase domain"/>
    <property type="match status" value="1"/>
</dbReference>
<evidence type="ECO:0000313" key="8">
    <source>
        <dbReference type="EMBL" id="CUQ92349.1"/>
    </source>
</evidence>
<reference evidence="8 9" key="1">
    <citation type="submission" date="2015-09" db="EMBL/GenBank/DDBJ databases">
        <authorList>
            <consortium name="Pathogen Informatics"/>
        </authorList>
    </citation>
    <scope>NUCLEOTIDE SEQUENCE [LARGE SCALE GENOMIC DNA]</scope>
    <source>
        <strain evidence="8 9">2789STDY5834878</strain>
    </source>
</reference>
<name>A0A175A5X8_9FIRM</name>
<accession>A0A175A5X8</accession>
<evidence type="ECO:0000256" key="5">
    <source>
        <dbReference type="ARBA" id="ARBA00022842"/>
    </source>
</evidence>
<dbReference type="Gene3D" id="3.40.50.450">
    <property type="match status" value="1"/>
</dbReference>
<keyword evidence="4 8" id="KW-0418">Kinase</keyword>
<dbReference type="SUPFAM" id="SSF143724">
    <property type="entry name" value="PHP14-like"/>
    <property type="match status" value="1"/>
</dbReference>
<dbReference type="GO" id="GO:0006002">
    <property type="term" value="P:fructose 6-phosphate metabolic process"/>
    <property type="evidence" value="ECO:0007669"/>
    <property type="project" value="InterPro"/>
</dbReference>
<evidence type="ECO:0000256" key="1">
    <source>
        <dbReference type="ARBA" id="ARBA00001946"/>
    </source>
</evidence>
<evidence type="ECO:0000256" key="2">
    <source>
        <dbReference type="ARBA" id="ARBA00022679"/>
    </source>
</evidence>
<comment type="cofactor">
    <cofactor evidence="1">
        <name>Mg(2+)</name>
        <dbReference type="ChEBI" id="CHEBI:18420"/>
    </cofactor>
</comment>
<dbReference type="Proteomes" id="UP000095780">
    <property type="component" value="Unassembled WGS sequence"/>
</dbReference>
<keyword evidence="3" id="KW-0479">Metal-binding</keyword>
<dbReference type="InterPro" id="IPR000023">
    <property type="entry name" value="Phosphofructokinase_dom"/>
</dbReference>